<dbReference type="PROSITE" id="PS51892">
    <property type="entry name" value="SUBTILASE"/>
    <property type="match status" value="1"/>
</dbReference>
<dbReference type="InterPro" id="IPR015500">
    <property type="entry name" value="Peptidase_S8_subtilisin-rel"/>
</dbReference>
<dbReference type="AlphaFoldDB" id="A4CI65"/>
<proteinExistence type="inferred from homology"/>
<feature type="active site" description="Charge relay system" evidence="5">
    <location>
        <position position="91"/>
    </location>
</feature>
<dbReference type="CDD" id="cd07483">
    <property type="entry name" value="Peptidases_S8_Subtilisin_Novo-like"/>
    <property type="match status" value="1"/>
</dbReference>
<dbReference type="InterPro" id="IPR034080">
    <property type="entry name" value="Protease_P7-like_dom"/>
</dbReference>
<feature type="signal peptide" evidence="8">
    <location>
        <begin position="1"/>
        <end position="21"/>
    </location>
</feature>
<evidence type="ECO:0000256" key="6">
    <source>
        <dbReference type="RuleBase" id="RU003355"/>
    </source>
</evidence>
<feature type="chain" id="PRO_5002667421" evidence="8">
    <location>
        <begin position="22"/>
        <end position="545"/>
    </location>
</feature>
<evidence type="ECO:0000313" key="11">
    <source>
        <dbReference type="Proteomes" id="UP000009049"/>
    </source>
</evidence>
<feature type="coiled-coil region" evidence="7">
    <location>
        <begin position="155"/>
        <end position="182"/>
    </location>
</feature>
<keyword evidence="2 5" id="KW-0645">Protease</keyword>
<protein>
    <submittedName>
        <fullName evidence="10">Serine protease / subtilase peptidase</fullName>
    </submittedName>
</protein>
<dbReference type="HOGENOM" id="CLU_022359_0_0_10"/>
<keyword evidence="8" id="KW-0732">Signal</keyword>
<dbReference type="Gene3D" id="3.40.50.200">
    <property type="entry name" value="Peptidase S8/S53 domain"/>
    <property type="match status" value="2"/>
</dbReference>
<dbReference type="PANTHER" id="PTHR43399:SF4">
    <property type="entry name" value="CELL WALL-ASSOCIATED PROTEASE"/>
    <property type="match status" value="1"/>
</dbReference>
<name>A4CI65_ROBBH</name>
<dbReference type="InterPro" id="IPR023827">
    <property type="entry name" value="Peptidase_S8_Asp-AS"/>
</dbReference>
<dbReference type="InterPro" id="IPR022398">
    <property type="entry name" value="Peptidase_S8_His-AS"/>
</dbReference>
<dbReference type="Proteomes" id="UP000009049">
    <property type="component" value="Chromosome"/>
</dbReference>
<dbReference type="InterPro" id="IPR051048">
    <property type="entry name" value="Peptidase_S8/S53_subtilisin"/>
</dbReference>
<feature type="active site" description="Charge relay system" evidence="5">
    <location>
        <position position="292"/>
    </location>
</feature>
<dbReference type="InterPro" id="IPR000209">
    <property type="entry name" value="Peptidase_S8/S53_dom"/>
</dbReference>
<keyword evidence="11" id="KW-1185">Reference proteome</keyword>
<keyword evidence="3 5" id="KW-0378">Hydrolase</keyword>
<dbReference type="PANTHER" id="PTHR43399">
    <property type="entry name" value="SUBTILISIN-RELATED"/>
    <property type="match status" value="1"/>
</dbReference>
<dbReference type="PRINTS" id="PR00723">
    <property type="entry name" value="SUBTILISIN"/>
</dbReference>
<organism evidence="10 11">
    <name type="scientific">Robiginitalea biformata (strain ATCC BAA-864 / DSM 15991 / KCTC 12146 / HTCC2501)</name>
    <dbReference type="NCBI Taxonomy" id="313596"/>
    <lineage>
        <taxon>Bacteria</taxon>
        <taxon>Pseudomonadati</taxon>
        <taxon>Bacteroidota</taxon>
        <taxon>Flavobacteriia</taxon>
        <taxon>Flavobacteriales</taxon>
        <taxon>Flavobacteriaceae</taxon>
        <taxon>Robiginitalea</taxon>
    </lineage>
</organism>
<sequence>MKQLNAMIRPLAWLAPAILLWGCGATQLVSTPVENIDHVVPKVTELSEAEARSWSHADLVRDSIPGMSVDRAYTEILGSLRGETVVVAVLDSGIDLDHEDLDGVLWTNRDEKPGNGVDDDNNGYVDDVHGYNFLGESYNEQLEAARILRLNLGDAALQERARKKLEAESAEAAANKQRYEQILQAVKNADAAVKAHLGRDNYTKADVAGIDTQDPQLMQAVAILEQMYSFEDSIDAVMEQLQEGIQYFTERLNYHFNTSFNGREVVGDDPYDIDDRNYGNGNPSNRVEDESHGTHVAGIIAAERNNGIGVDGVADKVEIMAVRAVPNGDEYDKDVALAIRYAVDNGARIINASFGKPFSPNAQWVYEAIKYAAANDVLIVHAAGNDSQDLDLPENANYPTDQEGTGPEIADNVLTVGSLDSSYGSEMVSSFSNYGRSQVDVFAPGGNIYSTMPGNAYDFQGGTSMAAPAVAGIAAVIRSRFPDLTASQVKKIIMQSGLPVKSQVILGGNPENARTLADASRSGRIANLYNALILASQVSRGNAQP</sequence>
<dbReference type="PROSITE" id="PS00136">
    <property type="entry name" value="SUBTILASE_ASP"/>
    <property type="match status" value="1"/>
</dbReference>
<dbReference type="GO" id="GO:0006508">
    <property type="term" value="P:proteolysis"/>
    <property type="evidence" value="ECO:0007669"/>
    <property type="project" value="UniProtKB-KW"/>
</dbReference>
<feature type="active site" description="Charge relay system" evidence="5">
    <location>
        <position position="464"/>
    </location>
</feature>
<dbReference type="InterPro" id="IPR036852">
    <property type="entry name" value="Peptidase_S8/S53_dom_sf"/>
</dbReference>
<evidence type="ECO:0000256" key="4">
    <source>
        <dbReference type="ARBA" id="ARBA00022825"/>
    </source>
</evidence>
<dbReference type="PIRSF" id="PIRSF037892">
    <property type="entry name" value="Subtilisin_rel_SRU_0565"/>
    <property type="match status" value="1"/>
</dbReference>
<dbReference type="KEGG" id="rbi:RB2501_06975"/>
<dbReference type="STRING" id="313596.RB2501_06975"/>
<evidence type="ECO:0000313" key="10">
    <source>
        <dbReference type="EMBL" id="EAR16623.1"/>
    </source>
</evidence>
<dbReference type="EMBL" id="CP001712">
    <property type="protein sequence ID" value="EAR16623.1"/>
    <property type="molecule type" value="Genomic_DNA"/>
</dbReference>
<gene>
    <name evidence="10" type="ordered locus">RB2501_06975</name>
</gene>
<dbReference type="eggNOG" id="COG1404">
    <property type="taxonomic scope" value="Bacteria"/>
</dbReference>
<reference evidence="10 11" key="1">
    <citation type="journal article" date="2009" name="J. Bacteriol.">
        <title>Complete genome sequence of Robiginitalea biformata HTCC2501.</title>
        <authorList>
            <person name="Oh H.M."/>
            <person name="Giovannoni S.J."/>
            <person name="Lee K."/>
            <person name="Ferriera S."/>
            <person name="Johnson J."/>
            <person name="Cho J.C."/>
        </authorList>
    </citation>
    <scope>NUCLEOTIDE SEQUENCE [LARGE SCALE GENOMIC DNA]</scope>
    <source>
        <strain evidence="11">ATCC BAA-864 / HTCC2501 / KCTC 12146</strain>
    </source>
</reference>
<evidence type="ECO:0000256" key="3">
    <source>
        <dbReference type="ARBA" id="ARBA00022801"/>
    </source>
</evidence>
<dbReference type="InterPro" id="IPR017308">
    <property type="entry name" value="Pept_S8_subtilisin_bacteroid"/>
</dbReference>
<evidence type="ECO:0000256" key="8">
    <source>
        <dbReference type="SAM" id="SignalP"/>
    </source>
</evidence>
<dbReference type="Pfam" id="PF00082">
    <property type="entry name" value="Peptidase_S8"/>
    <property type="match status" value="1"/>
</dbReference>
<comment type="similarity">
    <text evidence="1 5 6">Belongs to the peptidase S8 family.</text>
</comment>
<evidence type="ECO:0000256" key="5">
    <source>
        <dbReference type="PROSITE-ProRule" id="PRU01240"/>
    </source>
</evidence>
<dbReference type="RefSeq" id="WP_015753380.1">
    <property type="nucleotide sequence ID" value="NC_013222.1"/>
</dbReference>
<dbReference type="PROSITE" id="PS00138">
    <property type="entry name" value="SUBTILASE_SER"/>
    <property type="match status" value="1"/>
</dbReference>
<dbReference type="PROSITE" id="PS00137">
    <property type="entry name" value="SUBTILASE_HIS"/>
    <property type="match status" value="1"/>
</dbReference>
<keyword evidence="4 5" id="KW-0720">Serine protease</keyword>
<evidence type="ECO:0000256" key="7">
    <source>
        <dbReference type="SAM" id="Coils"/>
    </source>
</evidence>
<evidence type="ECO:0000256" key="1">
    <source>
        <dbReference type="ARBA" id="ARBA00011073"/>
    </source>
</evidence>
<evidence type="ECO:0000259" key="9">
    <source>
        <dbReference type="Pfam" id="PF00082"/>
    </source>
</evidence>
<accession>A4CI65</accession>
<dbReference type="GO" id="GO:0004252">
    <property type="term" value="F:serine-type endopeptidase activity"/>
    <property type="evidence" value="ECO:0007669"/>
    <property type="project" value="UniProtKB-UniRule"/>
</dbReference>
<dbReference type="InterPro" id="IPR023828">
    <property type="entry name" value="Peptidase_S8_Ser-AS"/>
</dbReference>
<feature type="domain" description="Peptidase S8/S53" evidence="9">
    <location>
        <begin position="82"/>
        <end position="496"/>
    </location>
</feature>
<keyword evidence="7" id="KW-0175">Coiled coil</keyword>
<evidence type="ECO:0000256" key="2">
    <source>
        <dbReference type="ARBA" id="ARBA00022670"/>
    </source>
</evidence>
<dbReference type="SUPFAM" id="SSF52743">
    <property type="entry name" value="Subtilisin-like"/>
    <property type="match status" value="1"/>
</dbReference>